<proteinExistence type="predicted"/>
<dbReference type="OrthoDB" id="9811532at2"/>
<name>B0C9E2_ACAM1</name>
<evidence type="ECO:0000313" key="3">
    <source>
        <dbReference type="EMBL" id="ABW28955.1"/>
    </source>
</evidence>
<dbReference type="SUPFAM" id="SSF55174">
    <property type="entry name" value="Alpha-L RNA-binding motif"/>
    <property type="match status" value="1"/>
</dbReference>
<dbReference type="EMBL" id="CP000828">
    <property type="protein sequence ID" value="ABW28955.1"/>
    <property type="molecule type" value="Genomic_DNA"/>
</dbReference>
<accession>B0C9E2</accession>
<sequence length="65" mass="7118">MKLDQFLKFQGVTLTGGQAKHLIQSGFVTVNGELEVRRGRQLNAGDIVTVEDESFEVELAPDSTP</sequence>
<dbReference type="RefSeq" id="WP_012164311.1">
    <property type="nucleotide sequence ID" value="NC_009925.1"/>
</dbReference>
<dbReference type="InterPro" id="IPR002942">
    <property type="entry name" value="S4_RNA-bd"/>
</dbReference>
<dbReference type="SMART" id="SM00363">
    <property type="entry name" value="S4"/>
    <property type="match status" value="1"/>
</dbReference>
<evidence type="ECO:0000256" key="1">
    <source>
        <dbReference type="PROSITE-ProRule" id="PRU00182"/>
    </source>
</evidence>
<dbReference type="InterPro" id="IPR036986">
    <property type="entry name" value="S4_RNA-bd_sf"/>
</dbReference>
<keyword evidence="1" id="KW-0694">RNA-binding</keyword>
<evidence type="ECO:0000313" key="4">
    <source>
        <dbReference type="Proteomes" id="UP000000268"/>
    </source>
</evidence>
<dbReference type="KEGG" id="amr:AM1_3970"/>
<reference evidence="3 4" key="1">
    <citation type="journal article" date="2008" name="Proc. Natl. Acad. Sci. U.S.A.">
        <title>Niche adaptation and genome expansion in the chlorophyll d-producing cyanobacterium Acaryochloris marina.</title>
        <authorList>
            <person name="Swingley W.D."/>
            <person name="Chen M."/>
            <person name="Cheung P.C."/>
            <person name="Conrad A.L."/>
            <person name="Dejesa L.C."/>
            <person name="Hao J."/>
            <person name="Honchak B.M."/>
            <person name="Karbach L.E."/>
            <person name="Kurdoglu A."/>
            <person name="Lahiri S."/>
            <person name="Mastrian S.D."/>
            <person name="Miyashita H."/>
            <person name="Page L."/>
            <person name="Ramakrishna P."/>
            <person name="Satoh S."/>
            <person name="Sattley W.M."/>
            <person name="Shimada Y."/>
            <person name="Taylor H.L."/>
            <person name="Tomo T."/>
            <person name="Tsuchiya T."/>
            <person name="Wang Z.T."/>
            <person name="Raymond J."/>
            <person name="Mimuro M."/>
            <person name="Blankenship R.E."/>
            <person name="Touchman J.W."/>
        </authorList>
    </citation>
    <scope>NUCLEOTIDE SEQUENCE [LARGE SCALE GENOMIC DNA]</scope>
    <source>
        <strain evidence="4">MBIC 11017</strain>
    </source>
</reference>
<evidence type="ECO:0000259" key="2">
    <source>
        <dbReference type="SMART" id="SM00363"/>
    </source>
</evidence>
<feature type="domain" description="RNA-binding S4" evidence="2">
    <location>
        <begin position="1"/>
        <end position="61"/>
    </location>
</feature>
<dbReference type="Proteomes" id="UP000000268">
    <property type="component" value="Chromosome"/>
</dbReference>
<gene>
    <name evidence="3" type="ordered locus">AM1_3970</name>
</gene>
<dbReference type="HOGENOM" id="CLU_127162_4_1_3"/>
<dbReference type="Pfam" id="PF13275">
    <property type="entry name" value="S4_2"/>
    <property type="match status" value="1"/>
</dbReference>
<dbReference type="eggNOG" id="COG2501">
    <property type="taxonomic scope" value="Bacteria"/>
</dbReference>
<dbReference type="GO" id="GO:0003723">
    <property type="term" value="F:RNA binding"/>
    <property type="evidence" value="ECO:0007669"/>
    <property type="project" value="UniProtKB-KW"/>
</dbReference>
<dbReference type="CDD" id="cd00165">
    <property type="entry name" value="S4"/>
    <property type="match status" value="1"/>
</dbReference>
<organism evidence="3 4">
    <name type="scientific">Acaryochloris marina (strain MBIC 11017)</name>
    <dbReference type="NCBI Taxonomy" id="329726"/>
    <lineage>
        <taxon>Bacteria</taxon>
        <taxon>Bacillati</taxon>
        <taxon>Cyanobacteriota</taxon>
        <taxon>Cyanophyceae</taxon>
        <taxon>Acaryochloridales</taxon>
        <taxon>Acaryochloridaceae</taxon>
        <taxon>Acaryochloris</taxon>
    </lineage>
</organism>
<dbReference type="PROSITE" id="PS50889">
    <property type="entry name" value="S4"/>
    <property type="match status" value="1"/>
</dbReference>
<dbReference type="AlphaFoldDB" id="B0C9E2"/>
<keyword evidence="4" id="KW-1185">Reference proteome</keyword>
<dbReference type="Gene3D" id="3.10.290.10">
    <property type="entry name" value="RNA-binding S4 domain"/>
    <property type="match status" value="1"/>
</dbReference>
<protein>
    <submittedName>
        <fullName evidence="3">S4 domain protein</fullName>
    </submittedName>
</protein>
<dbReference type="STRING" id="329726.AM1_3970"/>